<accession>A0A9X5C9X1</accession>
<dbReference type="RefSeq" id="WP_044990840.1">
    <property type="nucleotide sequence ID" value="NZ_VIRB01000107.1"/>
</dbReference>
<reference evidence="1 2" key="1">
    <citation type="submission" date="2019-07" db="EMBL/GenBank/DDBJ databases">
        <title>Draft genome sequences of 15 bacterial species constituting the stable defined intestinal microbiota of the GM15 gnotobiotic mouse model.</title>
        <authorList>
            <person name="Elie C."/>
            <person name="Mathieu A."/>
            <person name="Saliou A."/>
            <person name="Darnaud M."/>
            <person name="Leulier F."/>
            <person name="Tamellini A."/>
        </authorList>
    </citation>
    <scope>NUCLEOTIDE SEQUENCE [LARGE SCALE GENOMIC DNA]</scope>
    <source>
        <strain evidence="2">ASF 502</strain>
    </source>
</reference>
<evidence type="ECO:0000313" key="2">
    <source>
        <dbReference type="Proteomes" id="UP000474104"/>
    </source>
</evidence>
<dbReference type="Proteomes" id="UP000474104">
    <property type="component" value="Unassembled WGS sequence"/>
</dbReference>
<organism evidence="1 2">
    <name type="scientific">Schaedlerella arabinosiphila</name>
    <dbReference type="NCBI Taxonomy" id="2044587"/>
    <lineage>
        <taxon>Bacteria</taxon>
        <taxon>Bacillati</taxon>
        <taxon>Bacillota</taxon>
        <taxon>Clostridia</taxon>
        <taxon>Lachnospirales</taxon>
        <taxon>Lachnospiraceae</taxon>
        <taxon>Schaedlerella</taxon>
    </lineage>
</organism>
<dbReference type="EMBL" id="VIRB01000107">
    <property type="protein sequence ID" value="NDO70441.1"/>
    <property type="molecule type" value="Genomic_DNA"/>
</dbReference>
<protein>
    <submittedName>
        <fullName evidence="1">Uncharacterized protein</fullName>
    </submittedName>
</protein>
<evidence type="ECO:0000313" key="1">
    <source>
        <dbReference type="EMBL" id="NDO70441.1"/>
    </source>
</evidence>
<proteinExistence type="predicted"/>
<sequence length="222" mass="25897">MKKELDYFRIGNTYGGNQDWFKDFMMKIGGCAALTACDSCIYFDTYQGTALYPFDRQRLTKEDYIRFGMLMKPYLRPRWSGIDTLEIYIDGFQKYLQDRGCEMITMNPLHGNREAAEAETALKKQIDSGLPVPCLLLRHKKRAFKDYEWHWFLLTGYSLSDAVCPSRRDTDYEGASGNENPEQTCMVKAVTYGGWQWLDFRELWNTGYERRGGLVLYRHGIA</sequence>
<name>A0A9X5C9X1_9FIRM</name>
<comment type="caution">
    <text evidence="1">The sequence shown here is derived from an EMBL/GenBank/DDBJ whole genome shotgun (WGS) entry which is preliminary data.</text>
</comment>
<gene>
    <name evidence="1" type="ORF">FMM80_18050</name>
</gene>
<dbReference type="AlphaFoldDB" id="A0A9X5C9X1"/>
<dbReference type="OrthoDB" id="370604at2"/>